<feature type="region of interest" description="Disordered" evidence="1">
    <location>
        <begin position="1"/>
        <end position="21"/>
    </location>
</feature>
<sequence length="304" mass="34272">MEEEEETRVSSRSSSAGDSLYAAPFPRSTIINCITNTTQRSCIPTVYGGAAAATTTTTTYNEYNKASPLRCESSCKDKEPQSERRLPVNSLMQVGMEEQQPVSQASSPDRPYLRCAMPFTPSTTVQEQCRRKGKVTLSSRWRPYANGAVHRYNVASRMMPPRDPNEEHRFNTLEEMARRRANDSKAYRPTKIALPTRGPTNLPLVVRALEEDPREVADKAKQAIQAEVPVPYKIMEKKLLFDATVGTVKPYVLGDINAHKRRRLRPGKKDLSMPQSALTQDPLLVFVETMRYQRPALGIYSFQV</sequence>
<dbReference type="AlphaFoldDB" id="C9ZKV2"/>
<dbReference type="VEuPathDB" id="TriTrypDB:Tbg972.3.340"/>
<accession>C9ZKV2</accession>
<dbReference type="GeneID" id="23859129"/>
<name>C9ZKV2_TRYB9</name>
<reference evidence="3" key="1">
    <citation type="journal article" date="2010" name="PLoS Negl. Trop. Dis.">
        <title>The genome sequence of Trypanosoma brucei gambiense, causative agent of chronic human african trypanosomiasis.</title>
        <authorList>
            <person name="Jackson A.P."/>
            <person name="Sanders M."/>
            <person name="Berry A."/>
            <person name="McQuillan J."/>
            <person name="Aslett M.A."/>
            <person name="Quail M.A."/>
            <person name="Chukualim B."/>
            <person name="Capewell P."/>
            <person name="MacLeod A."/>
            <person name="Melville S.E."/>
            <person name="Gibson W."/>
            <person name="Barry J.D."/>
            <person name="Berriman M."/>
            <person name="Hertz-Fowler C."/>
        </authorList>
    </citation>
    <scope>NUCLEOTIDE SEQUENCE [LARGE SCALE GENOMIC DNA]</scope>
    <source>
        <strain evidence="3">MHOM/CI/86/DAL972</strain>
    </source>
</reference>
<proteinExistence type="predicted"/>
<protein>
    <submittedName>
        <fullName evidence="2">Uncharacterized protein</fullName>
    </submittedName>
</protein>
<evidence type="ECO:0000256" key="1">
    <source>
        <dbReference type="SAM" id="MobiDB-lite"/>
    </source>
</evidence>
<dbReference type="EMBL" id="FN554966">
    <property type="protein sequence ID" value="CBH09695.1"/>
    <property type="molecule type" value="Genomic_DNA"/>
</dbReference>
<evidence type="ECO:0000313" key="3">
    <source>
        <dbReference type="Proteomes" id="UP000002316"/>
    </source>
</evidence>
<dbReference type="KEGG" id="tbg:TbgDal_III340"/>
<dbReference type="Proteomes" id="UP000002316">
    <property type="component" value="Chromosome 3"/>
</dbReference>
<organism evidence="2 3">
    <name type="scientific">Trypanosoma brucei gambiense (strain MHOM/CI/86/DAL972)</name>
    <dbReference type="NCBI Taxonomy" id="679716"/>
    <lineage>
        <taxon>Eukaryota</taxon>
        <taxon>Discoba</taxon>
        <taxon>Euglenozoa</taxon>
        <taxon>Kinetoplastea</taxon>
        <taxon>Metakinetoplastina</taxon>
        <taxon>Trypanosomatida</taxon>
        <taxon>Trypanosomatidae</taxon>
        <taxon>Trypanosoma</taxon>
    </lineage>
</organism>
<evidence type="ECO:0000313" key="2">
    <source>
        <dbReference type="EMBL" id="CBH09695.1"/>
    </source>
</evidence>
<gene>
    <name evidence="2" type="ORF">TbgDal_III340</name>
</gene>
<dbReference type="RefSeq" id="XP_011771988.1">
    <property type="nucleotide sequence ID" value="XM_011773686.1"/>
</dbReference>
<dbReference type="OrthoDB" id="247741at2759"/>